<dbReference type="InterPro" id="IPR058009">
    <property type="entry name" value="TTP_Phage_16"/>
</dbReference>
<dbReference type="Pfam" id="PF25595">
    <property type="entry name" value="Phage_TTP_16"/>
    <property type="match status" value="1"/>
</dbReference>
<organism evidence="1 2">
    <name type="scientific">Alloscardovia omnicolens</name>
    <dbReference type="NCBI Taxonomy" id="419015"/>
    <lineage>
        <taxon>Bacteria</taxon>
        <taxon>Bacillati</taxon>
        <taxon>Actinomycetota</taxon>
        <taxon>Actinomycetes</taxon>
        <taxon>Bifidobacteriales</taxon>
        <taxon>Bifidobacteriaceae</taxon>
        <taxon>Alloscardovia</taxon>
    </lineage>
</organism>
<sequence>MATKVIKKVPAHLSKGLLRTVWVPESAGIKDINAPTISELENTAVIELSPYMTSDGWELDHSQDSVDDDRESTATTGKILGADTFGDGAITIVDNTNTSDSGENNLVAEQLTRGSRGFFVRRRGKATTEGWKAGDKVSVIPAEIGIKSAADGDRLLSKISFSADPTSTDGTSVVASGAGIGA</sequence>
<evidence type="ECO:0008006" key="3">
    <source>
        <dbReference type="Google" id="ProtNLM"/>
    </source>
</evidence>
<evidence type="ECO:0000313" key="1">
    <source>
        <dbReference type="EMBL" id="PKZ14045.1"/>
    </source>
</evidence>
<dbReference type="Proteomes" id="UP000242263">
    <property type="component" value="Unassembled WGS sequence"/>
</dbReference>
<dbReference type="RefSeq" id="WP_101541584.1">
    <property type="nucleotide sequence ID" value="NZ_PKGU01000006.1"/>
</dbReference>
<name>A0A2I1M1P5_9BIFI</name>
<protein>
    <recommendedName>
        <fullName evidence="3">Major tail protein</fullName>
    </recommendedName>
</protein>
<dbReference type="AlphaFoldDB" id="A0A2I1M1P5"/>
<reference evidence="1 2" key="1">
    <citation type="submission" date="2017-12" db="EMBL/GenBank/DDBJ databases">
        <title>Phylogenetic diversity of female urinary microbiome.</title>
        <authorList>
            <person name="Thomas-White K."/>
            <person name="Wolfe A.J."/>
        </authorList>
    </citation>
    <scope>NUCLEOTIDE SEQUENCE [LARGE SCALE GENOMIC DNA]</scope>
    <source>
        <strain evidence="1 2">UMB0064</strain>
    </source>
</reference>
<dbReference type="EMBL" id="PKGU01000006">
    <property type="protein sequence ID" value="PKZ14045.1"/>
    <property type="molecule type" value="Genomic_DNA"/>
</dbReference>
<gene>
    <name evidence="1" type="ORF">CYJ32_07415</name>
</gene>
<comment type="caution">
    <text evidence="1">The sequence shown here is derived from an EMBL/GenBank/DDBJ whole genome shotgun (WGS) entry which is preliminary data.</text>
</comment>
<proteinExistence type="predicted"/>
<accession>A0A2I1M1P5</accession>
<evidence type="ECO:0000313" key="2">
    <source>
        <dbReference type="Proteomes" id="UP000242263"/>
    </source>
</evidence>